<evidence type="ECO:0000256" key="3">
    <source>
        <dbReference type="ARBA" id="ARBA00022777"/>
    </source>
</evidence>
<dbReference type="AlphaFoldDB" id="A0A7R9LNY0"/>
<sequence length="437" mass="50022">MSVRGYKLYVISKYTRYTTCQPAWVTTVVAGVVVVATPVSERDDVSISDGQESSELSLAIETYLTRESNSNLRRDSISSISSSTSSLSSLGEEDFVEHDLQTTCKLSPWYEMMCDLKEANKLPINGYQEYSLSLAINAPKLEYGEASSDDLSSDWDSDDIPVDKPKISAWRKVRSLVTSPFIQTYKKQKYPWVQLAGHQGNFLCGQTQGTILKKLNGTEETCFKLIMNDVIKPLVPEYRKTLKINNDYFLELEDLLAKFENPAIMDVKMGVRTYLEDELTKARVRPKLRKDMYEKMIAIDPLEPNEEENSLKAVTKPRYMIWRETISSTASLGFRIEGIKQSNGKALKDFKRTKTEDHVKTAFNRFMESHPHYWIIGSSLLFVHDDKRADIWLIDFAKTYPLPNGIRVSHRSEWQVGNHEDGYLIGLENLIRIFSNI</sequence>
<dbReference type="PANTHER" id="PTHR12400:SF26">
    <property type="entry name" value="KINASE"/>
    <property type="match status" value="1"/>
</dbReference>
<dbReference type="EC" id="2.7.-.-" evidence="4"/>
<dbReference type="Proteomes" id="UP000728032">
    <property type="component" value="Unassembled WGS sequence"/>
</dbReference>
<dbReference type="Pfam" id="PF03770">
    <property type="entry name" value="IPK"/>
    <property type="match status" value="1"/>
</dbReference>
<comment type="similarity">
    <text evidence="1 4">Belongs to the inositol phosphokinase (IPK) family.</text>
</comment>
<protein>
    <recommendedName>
        <fullName evidence="4">Kinase</fullName>
        <ecNumber evidence="4">2.7.-.-</ecNumber>
    </recommendedName>
</protein>
<name>A0A7R9LNY0_9ACAR</name>
<dbReference type="PANTHER" id="PTHR12400">
    <property type="entry name" value="INOSITOL POLYPHOSPHATE KINASE"/>
    <property type="match status" value="1"/>
</dbReference>
<dbReference type="EMBL" id="OC916763">
    <property type="protein sequence ID" value="CAD7645172.1"/>
    <property type="molecule type" value="Genomic_DNA"/>
</dbReference>
<evidence type="ECO:0000313" key="5">
    <source>
        <dbReference type="EMBL" id="CAD7645172.1"/>
    </source>
</evidence>
<dbReference type="InterPro" id="IPR005522">
    <property type="entry name" value="IPK"/>
</dbReference>
<proteinExistence type="inferred from homology"/>
<keyword evidence="2 4" id="KW-0808">Transferase</keyword>
<evidence type="ECO:0000313" key="6">
    <source>
        <dbReference type="Proteomes" id="UP000728032"/>
    </source>
</evidence>
<dbReference type="InterPro" id="IPR038286">
    <property type="entry name" value="IPK_sf"/>
</dbReference>
<organism evidence="5">
    <name type="scientific">Oppiella nova</name>
    <dbReference type="NCBI Taxonomy" id="334625"/>
    <lineage>
        <taxon>Eukaryota</taxon>
        <taxon>Metazoa</taxon>
        <taxon>Ecdysozoa</taxon>
        <taxon>Arthropoda</taxon>
        <taxon>Chelicerata</taxon>
        <taxon>Arachnida</taxon>
        <taxon>Acari</taxon>
        <taxon>Acariformes</taxon>
        <taxon>Sarcoptiformes</taxon>
        <taxon>Oribatida</taxon>
        <taxon>Brachypylina</taxon>
        <taxon>Oppioidea</taxon>
        <taxon>Oppiidae</taxon>
        <taxon>Oppiella</taxon>
    </lineage>
</organism>
<dbReference type="GO" id="GO:0005737">
    <property type="term" value="C:cytoplasm"/>
    <property type="evidence" value="ECO:0007669"/>
    <property type="project" value="TreeGrafter"/>
</dbReference>
<keyword evidence="6" id="KW-1185">Reference proteome</keyword>
<dbReference type="OrthoDB" id="338650at2759"/>
<dbReference type="GO" id="GO:0000828">
    <property type="term" value="F:inositol hexakisphosphate kinase activity"/>
    <property type="evidence" value="ECO:0007669"/>
    <property type="project" value="TreeGrafter"/>
</dbReference>
<evidence type="ECO:0000256" key="4">
    <source>
        <dbReference type="RuleBase" id="RU363090"/>
    </source>
</evidence>
<evidence type="ECO:0000256" key="2">
    <source>
        <dbReference type="ARBA" id="ARBA00022679"/>
    </source>
</evidence>
<dbReference type="Gene3D" id="3.30.470.160">
    <property type="entry name" value="Inositol polyphosphate kinase"/>
    <property type="match status" value="2"/>
</dbReference>
<keyword evidence="3 4" id="KW-0418">Kinase</keyword>
<dbReference type="GO" id="GO:0046854">
    <property type="term" value="P:phosphatidylinositol phosphate biosynthetic process"/>
    <property type="evidence" value="ECO:0007669"/>
    <property type="project" value="TreeGrafter"/>
</dbReference>
<reference evidence="5" key="1">
    <citation type="submission" date="2020-11" db="EMBL/GenBank/DDBJ databases">
        <authorList>
            <person name="Tran Van P."/>
        </authorList>
    </citation>
    <scope>NUCLEOTIDE SEQUENCE</scope>
</reference>
<evidence type="ECO:0000256" key="1">
    <source>
        <dbReference type="ARBA" id="ARBA00007374"/>
    </source>
</evidence>
<gene>
    <name evidence="5" type="ORF">ONB1V03_LOCUS5073</name>
</gene>
<dbReference type="GO" id="GO:0005634">
    <property type="term" value="C:nucleus"/>
    <property type="evidence" value="ECO:0007669"/>
    <property type="project" value="TreeGrafter"/>
</dbReference>
<dbReference type="EMBL" id="CAJPVJ010001938">
    <property type="protein sequence ID" value="CAG2165533.1"/>
    <property type="molecule type" value="Genomic_DNA"/>
</dbReference>
<dbReference type="SUPFAM" id="SSF56104">
    <property type="entry name" value="SAICAR synthase-like"/>
    <property type="match status" value="1"/>
</dbReference>
<dbReference type="GO" id="GO:0032958">
    <property type="term" value="P:inositol phosphate biosynthetic process"/>
    <property type="evidence" value="ECO:0007669"/>
    <property type="project" value="InterPro"/>
</dbReference>
<accession>A0A7R9LNY0</accession>